<dbReference type="AlphaFoldDB" id="A0A4S8LT60"/>
<sequence>MIEHVYEFSDSHKRLLPKVATGSGYKYLGYDRIVKLYTLSHFQKKPKEREALVDISRGHERLGEGLVRAVKAITTHEPNPVLLYATVLHINYARLTCASSTQGYRGLGARVLDPITLLLSRQPSLSTLSLVPSAIYGTRLIGGTGGSGNVGNDQGDDLYTGCILSKIFFYALVGDDLYTGCIRSPVRPKPA</sequence>
<organism evidence="1 2">
    <name type="scientific">Dendrothele bispora (strain CBS 962.96)</name>
    <dbReference type="NCBI Taxonomy" id="1314807"/>
    <lineage>
        <taxon>Eukaryota</taxon>
        <taxon>Fungi</taxon>
        <taxon>Dikarya</taxon>
        <taxon>Basidiomycota</taxon>
        <taxon>Agaricomycotina</taxon>
        <taxon>Agaricomycetes</taxon>
        <taxon>Agaricomycetidae</taxon>
        <taxon>Agaricales</taxon>
        <taxon>Agaricales incertae sedis</taxon>
        <taxon>Dendrothele</taxon>
    </lineage>
</organism>
<proteinExistence type="predicted"/>
<keyword evidence="2" id="KW-1185">Reference proteome</keyword>
<dbReference type="EMBL" id="ML179285">
    <property type="protein sequence ID" value="THU92223.1"/>
    <property type="molecule type" value="Genomic_DNA"/>
</dbReference>
<evidence type="ECO:0000313" key="1">
    <source>
        <dbReference type="EMBL" id="THU92223.1"/>
    </source>
</evidence>
<dbReference type="Proteomes" id="UP000297245">
    <property type="component" value="Unassembled WGS sequence"/>
</dbReference>
<name>A0A4S8LT60_DENBC</name>
<evidence type="ECO:0000313" key="2">
    <source>
        <dbReference type="Proteomes" id="UP000297245"/>
    </source>
</evidence>
<protein>
    <submittedName>
        <fullName evidence="1">Uncharacterized protein</fullName>
    </submittedName>
</protein>
<reference evidence="1 2" key="1">
    <citation type="journal article" date="2019" name="Nat. Ecol. Evol.">
        <title>Megaphylogeny resolves global patterns of mushroom evolution.</title>
        <authorList>
            <person name="Varga T."/>
            <person name="Krizsan K."/>
            <person name="Foldi C."/>
            <person name="Dima B."/>
            <person name="Sanchez-Garcia M."/>
            <person name="Sanchez-Ramirez S."/>
            <person name="Szollosi G.J."/>
            <person name="Szarkandi J.G."/>
            <person name="Papp V."/>
            <person name="Albert L."/>
            <person name="Andreopoulos W."/>
            <person name="Angelini C."/>
            <person name="Antonin V."/>
            <person name="Barry K.W."/>
            <person name="Bougher N.L."/>
            <person name="Buchanan P."/>
            <person name="Buyck B."/>
            <person name="Bense V."/>
            <person name="Catcheside P."/>
            <person name="Chovatia M."/>
            <person name="Cooper J."/>
            <person name="Damon W."/>
            <person name="Desjardin D."/>
            <person name="Finy P."/>
            <person name="Geml J."/>
            <person name="Haridas S."/>
            <person name="Hughes K."/>
            <person name="Justo A."/>
            <person name="Karasinski D."/>
            <person name="Kautmanova I."/>
            <person name="Kiss B."/>
            <person name="Kocsube S."/>
            <person name="Kotiranta H."/>
            <person name="LaButti K.M."/>
            <person name="Lechner B.E."/>
            <person name="Liimatainen K."/>
            <person name="Lipzen A."/>
            <person name="Lukacs Z."/>
            <person name="Mihaltcheva S."/>
            <person name="Morgado L.N."/>
            <person name="Niskanen T."/>
            <person name="Noordeloos M.E."/>
            <person name="Ohm R.A."/>
            <person name="Ortiz-Santana B."/>
            <person name="Ovrebo C."/>
            <person name="Racz N."/>
            <person name="Riley R."/>
            <person name="Savchenko A."/>
            <person name="Shiryaev A."/>
            <person name="Soop K."/>
            <person name="Spirin V."/>
            <person name="Szebenyi C."/>
            <person name="Tomsovsky M."/>
            <person name="Tulloss R.E."/>
            <person name="Uehling J."/>
            <person name="Grigoriev I.V."/>
            <person name="Vagvolgyi C."/>
            <person name="Papp T."/>
            <person name="Martin F.M."/>
            <person name="Miettinen O."/>
            <person name="Hibbett D.S."/>
            <person name="Nagy L.G."/>
        </authorList>
    </citation>
    <scope>NUCLEOTIDE SEQUENCE [LARGE SCALE GENOMIC DNA]</scope>
    <source>
        <strain evidence="1 2">CBS 962.96</strain>
    </source>
</reference>
<gene>
    <name evidence="1" type="ORF">K435DRAFT_800656</name>
</gene>
<accession>A0A4S8LT60</accession>